<dbReference type="SMART" id="SM00458">
    <property type="entry name" value="RICIN"/>
    <property type="match status" value="3"/>
</dbReference>
<dbReference type="Gene3D" id="2.60.120.260">
    <property type="entry name" value="Galactose-binding domain-like"/>
    <property type="match status" value="2"/>
</dbReference>
<dbReference type="SUPFAM" id="SSF50370">
    <property type="entry name" value="Ricin B-like lectins"/>
    <property type="match status" value="3"/>
</dbReference>
<proteinExistence type="predicted"/>
<dbReference type="InterPro" id="IPR000772">
    <property type="entry name" value="Ricin_B_lectin"/>
</dbReference>
<dbReference type="PANTHER" id="PTHR40469:SF2">
    <property type="entry name" value="GALACTOSE-BINDING DOMAIN-LIKE SUPERFAMILY PROTEIN"/>
    <property type="match status" value="1"/>
</dbReference>
<evidence type="ECO:0000259" key="3">
    <source>
        <dbReference type="PROSITE" id="PS51175"/>
    </source>
</evidence>
<evidence type="ECO:0000256" key="2">
    <source>
        <dbReference type="SAM" id="SignalP"/>
    </source>
</evidence>
<dbReference type="PROSITE" id="PS50231">
    <property type="entry name" value="RICIN_B_LECTIN"/>
    <property type="match status" value="3"/>
</dbReference>
<dbReference type="InterPro" id="IPR032178">
    <property type="entry name" value="DUF5010"/>
</dbReference>
<keyword evidence="1 2" id="KW-0732">Signal</keyword>
<protein>
    <submittedName>
        <fullName evidence="4">DUF5010 domain-containing protein</fullName>
    </submittedName>
</protein>
<dbReference type="Pfam" id="PF16402">
    <property type="entry name" value="DUF5010"/>
    <property type="match status" value="2"/>
</dbReference>
<organism evidence="4 5">
    <name type="scientific">Streptomyces andamanensis</name>
    <dbReference type="NCBI Taxonomy" id="1565035"/>
    <lineage>
        <taxon>Bacteria</taxon>
        <taxon>Bacillati</taxon>
        <taxon>Actinomycetota</taxon>
        <taxon>Actinomycetes</taxon>
        <taxon>Kitasatosporales</taxon>
        <taxon>Streptomycetaceae</taxon>
        <taxon>Streptomyces</taxon>
    </lineage>
</organism>
<feature type="signal peptide" evidence="2">
    <location>
        <begin position="1"/>
        <end position="43"/>
    </location>
</feature>
<evidence type="ECO:0000256" key="1">
    <source>
        <dbReference type="ARBA" id="ARBA00022729"/>
    </source>
</evidence>
<dbReference type="InterPro" id="IPR040794">
    <property type="entry name" value="CE2_N"/>
</dbReference>
<accession>A0ABV8TJT8</accession>
<keyword evidence="5" id="KW-1185">Reference proteome</keyword>
<comment type="caution">
    <text evidence="4">The sequence shown here is derived from an EMBL/GenBank/DDBJ whole genome shotgun (WGS) entry which is preliminary data.</text>
</comment>
<evidence type="ECO:0000313" key="4">
    <source>
        <dbReference type="EMBL" id="MFC4330912.1"/>
    </source>
</evidence>
<reference evidence="5" key="1">
    <citation type="journal article" date="2019" name="Int. J. Syst. Evol. Microbiol.">
        <title>The Global Catalogue of Microorganisms (GCM) 10K type strain sequencing project: providing services to taxonomists for standard genome sequencing and annotation.</title>
        <authorList>
            <consortium name="The Broad Institute Genomics Platform"/>
            <consortium name="The Broad Institute Genome Sequencing Center for Infectious Disease"/>
            <person name="Wu L."/>
            <person name="Ma J."/>
        </authorList>
    </citation>
    <scope>NUCLEOTIDE SEQUENCE [LARGE SCALE GENOMIC DNA]</scope>
    <source>
        <strain evidence="5">PCU 347</strain>
    </source>
</reference>
<sequence length="1070" mass="110828">MRNHVFSRHRSVPGHQGRTAFALGLTALTALASAALGPVTAQAAPAGAGRAAADTPVVVDGGTVLPGRVPGKNGALGVTFGFSDITMAGGPYEQPVNHNYNRPMYQPKASDPDSFWDNYVEELTTAGVDFVAVDLRGFGPGNAVPDGAGDPRALTPLVDAIKRRGVADRLKIAALDDTPATLTDKKNRAVHHTGGYSPPFDIGDANGTGEGGYQYFWDNNQREFFSRIPDDMLYKVDGRPLIYEWSVNDFAFSNQGNGNLSKLLQYARSRARAEFGVDPYYVVDSSWPDRDPSVVSQIDGINNWFELPRGSSNVTYQPIIDNGQLAFGDGWDYRTSDGAGDYKNTYQSSTVAGASVTYSFIGTGVQYLARTAPDQGSVDVSVDGQAPVTVKLNTGSAPKTQQAVFEKSGLTDGTHTIKVVNKSTAPVTVDGFRVLTGRSAALNGRAYGVATPGFRVVNSDVSMIMDPDHGRKLSGTLDATVNAGADLTLVEGFTDWEENAMLARTADGTYAERLTDYPNQMIDTLRRYSTDPFPKEYRTEAETADAFAGATPGSTWDTYRSGDIDVQPTGDTGGGWNVGDIAPGESLTWNSRPLQGTVKLSARVATPNTGAQVRFVVDGTAGPTVDVPSTGDWQKYTTVDAGTFQLPAGTHHTVRLEFPAGSLNANYWTATTIAAPVAPAPVGPTGPITGIDGKCVDLAGGSVADGTRAVLNTCATTGTQTWTVAPDFSVRVLGKCLTTENGGTANGTRVQIASCDGSKEQQWSVDSANGYLVNAKSGYCLEDADGSTADGNPLIIWECNPGDVGQKWQVPAGTSAAGPSGRIAGYNGKCVEAGADGTPVQLNTCGSAASQSWTVAADGTLRAQGKCMTVAGGATANGTAVQSSSCSGAASQKWQAQANGTLVATQSGKCLDATGPSSANGTKLQIWACAASDNQIWGVPSSRPAGVVSGYGGKCAEVAGGTTANGTAVQLNTCGSGSAQSWTAAADGTLRALGKCMTVAGGATANGTAVQLATCSGAASQKWQAQANGTLAGTQSGKCLDATGPSSANGTKLQIWTCAASDNQLWKLPV</sequence>
<dbReference type="Pfam" id="PF17996">
    <property type="entry name" value="CE2_N"/>
    <property type="match status" value="1"/>
</dbReference>
<dbReference type="InterPro" id="IPR008979">
    <property type="entry name" value="Galactose-bd-like_sf"/>
</dbReference>
<dbReference type="Proteomes" id="UP001595824">
    <property type="component" value="Unassembled WGS sequence"/>
</dbReference>
<dbReference type="InterPro" id="IPR005084">
    <property type="entry name" value="CBM6"/>
</dbReference>
<dbReference type="CDD" id="cd23451">
    <property type="entry name" value="beta-trefoil_Ricin_laminarinase"/>
    <property type="match status" value="1"/>
</dbReference>
<dbReference type="SMART" id="SM00606">
    <property type="entry name" value="CBD_IV"/>
    <property type="match status" value="1"/>
</dbReference>
<evidence type="ECO:0000313" key="5">
    <source>
        <dbReference type="Proteomes" id="UP001595824"/>
    </source>
</evidence>
<dbReference type="RefSeq" id="WP_381742002.1">
    <property type="nucleotide sequence ID" value="NZ_JBHSDP010000024.1"/>
</dbReference>
<dbReference type="PROSITE" id="PS51175">
    <property type="entry name" value="CBM6"/>
    <property type="match status" value="1"/>
</dbReference>
<dbReference type="Gene3D" id="2.80.10.50">
    <property type="match status" value="4"/>
</dbReference>
<gene>
    <name evidence="4" type="ORF">ACFPC0_24610</name>
</gene>
<dbReference type="InterPro" id="IPR035992">
    <property type="entry name" value="Ricin_B-like_lectins"/>
</dbReference>
<feature type="domain" description="CBM6" evidence="3">
    <location>
        <begin position="537"/>
        <end position="671"/>
    </location>
</feature>
<dbReference type="EMBL" id="JBHSDP010000024">
    <property type="protein sequence ID" value="MFC4330912.1"/>
    <property type="molecule type" value="Genomic_DNA"/>
</dbReference>
<dbReference type="CDD" id="cd04080">
    <property type="entry name" value="CBM6_cellulase-like"/>
    <property type="match status" value="1"/>
</dbReference>
<dbReference type="InterPro" id="IPR006584">
    <property type="entry name" value="Cellulose-bd_IV"/>
</dbReference>
<dbReference type="Pfam" id="PF18099">
    <property type="entry name" value="CBM_35_2"/>
    <property type="match status" value="1"/>
</dbReference>
<dbReference type="PANTHER" id="PTHR40469">
    <property type="entry name" value="SECRETED GLYCOSYL HYDROLASE"/>
    <property type="match status" value="1"/>
</dbReference>
<dbReference type="SUPFAM" id="SSF49785">
    <property type="entry name" value="Galactose-binding domain-like"/>
    <property type="match status" value="1"/>
</dbReference>
<dbReference type="Gene3D" id="3.20.20.80">
    <property type="entry name" value="Glycosidases"/>
    <property type="match status" value="1"/>
</dbReference>
<name>A0ABV8TJT8_9ACTN</name>
<feature type="chain" id="PRO_5046124092" evidence="2">
    <location>
        <begin position="44"/>
        <end position="1070"/>
    </location>
</feature>
<dbReference type="InterPro" id="IPR041342">
    <property type="entry name" value="CBM35"/>
</dbReference>
<dbReference type="Pfam" id="PF00652">
    <property type="entry name" value="Ricin_B_lectin"/>
    <property type="match status" value="3"/>
</dbReference>